<gene>
    <name evidence="7" type="ORF">ACFSOX_11145</name>
</gene>
<reference evidence="8" key="1">
    <citation type="journal article" date="2019" name="Int. J. Syst. Evol. Microbiol.">
        <title>The Global Catalogue of Microorganisms (GCM) 10K type strain sequencing project: providing services to taxonomists for standard genome sequencing and annotation.</title>
        <authorList>
            <consortium name="The Broad Institute Genomics Platform"/>
            <consortium name="The Broad Institute Genome Sequencing Center for Infectious Disease"/>
            <person name="Wu L."/>
            <person name="Ma J."/>
        </authorList>
    </citation>
    <scope>NUCLEOTIDE SEQUENCE [LARGE SCALE GENOMIC DNA]</scope>
    <source>
        <strain evidence="8">CGMCC 1.6774</strain>
    </source>
</reference>
<keyword evidence="3" id="KW-0288">FMN</keyword>
<dbReference type="PIRSF" id="PIRSF000138">
    <property type="entry name" value="Al-hdrx_acd_dh"/>
    <property type="match status" value="1"/>
</dbReference>
<dbReference type="Proteomes" id="UP001597314">
    <property type="component" value="Unassembled WGS sequence"/>
</dbReference>
<comment type="caution">
    <text evidence="7">The sequence shown here is derived from an EMBL/GenBank/DDBJ whole genome shotgun (WGS) entry which is preliminary data.</text>
</comment>
<name>A0ABW5AJT0_9BRAD</name>
<evidence type="ECO:0000313" key="8">
    <source>
        <dbReference type="Proteomes" id="UP001597314"/>
    </source>
</evidence>
<keyword evidence="2" id="KW-0285">Flavoprotein</keyword>
<dbReference type="PROSITE" id="PS51349">
    <property type="entry name" value="FMN_HYDROXY_ACID_DH_2"/>
    <property type="match status" value="1"/>
</dbReference>
<organism evidence="7 8">
    <name type="scientific">Rhodoplanes azumiensis</name>
    <dbReference type="NCBI Taxonomy" id="1897628"/>
    <lineage>
        <taxon>Bacteria</taxon>
        <taxon>Pseudomonadati</taxon>
        <taxon>Pseudomonadota</taxon>
        <taxon>Alphaproteobacteria</taxon>
        <taxon>Hyphomicrobiales</taxon>
        <taxon>Nitrobacteraceae</taxon>
        <taxon>Rhodoplanes</taxon>
    </lineage>
</organism>
<dbReference type="EMBL" id="JBHUIW010000011">
    <property type="protein sequence ID" value="MFD2182710.1"/>
    <property type="molecule type" value="Genomic_DNA"/>
</dbReference>
<dbReference type="PROSITE" id="PS00557">
    <property type="entry name" value="FMN_HYDROXY_ACID_DH_1"/>
    <property type="match status" value="1"/>
</dbReference>
<dbReference type="InterPro" id="IPR000262">
    <property type="entry name" value="FMN-dep_DH"/>
</dbReference>
<evidence type="ECO:0000256" key="5">
    <source>
        <dbReference type="ARBA" id="ARBA00024042"/>
    </source>
</evidence>
<dbReference type="InterPro" id="IPR037396">
    <property type="entry name" value="FMN_HAD"/>
</dbReference>
<keyword evidence="4 7" id="KW-0560">Oxidoreductase</keyword>
<dbReference type="PANTHER" id="PTHR10578:SF107">
    <property type="entry name" value="2-HYDROXYACID OXIDASE 1"/>
    <property type="match status" value="1"/>
</dbReference>
<dbReference type="Gene3D" id="3.20.20.70">
    <property type="entry name" value="Aldolase class I"/>
    <property type="match status" value="1"/>
</dbReference>
<evidence type="ECO:0000256" key="3">
    <source>
        <dbReference type="ARBA" id="ARBA00022643"/>
    </source>
</evidence>
<comment type="cofactor">
    <cofactor evidence="1">
        <name>FMN</name>
        <dbReference type="ChEBI" id="CHEBI:58210"/>
    </cofactor>
</comment>
<evidence type="ECO:0000256" key="4">
    <source>
        <dbReference type="ARBA" id="ARBA00023002"/>
    </source>
</evidence>
<dbReference type="SUPFAM" id="SSF51395">
    <property type="entry name" value="FMN-linked oxidoreductases"/>
    <property type="match status" value="1"/>
</dbReference>
<dbReference type="RefSeq" id="WP_378477884.1">
    <property type="nucleotide sequence ID" value="NZ_JBHUIW010000011.1"/>
</dbReference>
<dbReference type="PANTHER" id="PTHR10578">
    <property type="entry name" value="S -2-HYDROXY-ACID OXIDASE-RELATED"/>
    <property type="match status" value="1"/>
</dbReference>
<sequence>MTIVNIDDMREAAQRRLPKIFFDYIDGGSFSETTLRENRRGYDAWAIEQRVLASARIPDLATEFLGARHALPFMLAPVGFLGLYRGGGEILAARAARAAQIPFCLSTFSVASIERLAREAGGDLHFQLYMLDDRGLGDELLAAATAAGVTTLFLTVDCTVTAIRERDVRNKFRSARRPTPAMLLSMLAKPAWFLDLLRHGLPAVEALEKHPEFGKGALEQAVNLSRRIDRTVSWAEVDRLRARWPGRLVIKGVLSAADACKARDAGANAVVVSNHGGRQLDGVAATISVLPEIVAAVGPDFEVLLDGGIRRGTDIVKALALGASGVLLGRAYAFALAADGEAGVTRAIEILSTELSITLALMGLGAIDELKAARSSVLRRMDSRADRS</sequence>
<dbReference type="GO" id="GO:0016491">
    <property type="term" value="F:oxidoreductase activity"/>
    <property type="evidence" value="ECO:0007669"/>
    <property type="project" value="UniProtKB-KW"/>
</dbReference>
<evidence type="ECO:0000313" key="7">
    <source>
        <dbReference type="EMBL" id="MFD2182710.1"/>
    </source>
</evidence>
<dbReference type="InterPro" id="IPR013785">
    <property type="entry name" value="Aldolase_TIM"/>
</dbReference>
<dbReference type="InterPro" id="IPR012133">
    <property type="entry name" value="Alpha-hydoxy_acid_DH_FMN"/>
</dbReference>
<dbReference type="InterPro" id="IPR008259">
    <property type="entry name" value="FMN_hydac_DH_AS"/>
</dbReference>
<evidence type="ECO:0000256" key="1">
    <source>
        <dbReference type="ARBA" id="ARBA00001917"/>
    </source>
</evidence>
<evidence type="ECO:0000259" key="6">
    <source>
        <dbReference type="PROSITE" id="PS51349"/>
    </source>
</evidence>
<dbReference type="EC" id="1.-.-.-" evidence="7"/>
<dbReference type="CDD" id="cd02809">
    <property type="entry name" value="alpha_hydroxyacid_oxid_FMN"/>
    <property type="match status" value="1"/>
</dbReference>
<dbReference type="Pfam" id="PF01070">
    <property type="entry name" value="FMN_dh"/>
    <property type="match status" value="1"/>
</dbReference>
<accession>A0ABW5AJT0</accession>
<comment type="similarity">
    <text evidence="5">Belongs to the FMN-dependent alpha-hydroxy acid dehydrogenase family.</text>
</comment>
<proteinExistence type="inferred from homology"/>
<feature type="domain" description="FMN hydroxy acid dehydrogenase" evidence="6">
    <location>
        <begin position="1"/>
        <end position="380"/>
    </location>
</feature>
<protein>
    <submittedName>
        <fullName evidence="7">Alpha-hydroxy acid oxidase</fullName>
        <ecNumber evidence="7">1.-.-.-</ecNumber>
    </submittedName>
</protein>
<evidence type="ECO:0000256" key="2">
    <source>
        <dbReference type="ARBA" id="ARBA00022630"/>
    </source>
</evidence>
<keyword evidence="8" id="KW-1185">Reference proteome</keyword>